<evidence type="ECO:0000259" key="1">
    <source>
        <dbReference type="Pfam" id="PF01370"/>
    </source>
</evidence>
<dbReference type="EMBL" id="FSQT01000001">
    <property type="protein sequence ID" value="SIM55213.1"/>
    <property type="molecule type" value="Genomic_DNA"/>
</dbReference>
<gene>
    <name evidence="2" type="ORF">SAMN04489832_0579</name>
</gene>
<reference evidence="3" key="1">
    <citation type="submission" date="2016-12" db="EMBL/GenBank/DDBJ databases">
        <authorList>
            <person name="Varghese N."/>
            <person name="Submissions S."/>
        </authorList>
    </citation>
    <scope>NUCLEOTIDE SEQUENCE [LARGE SCALE GENOMIC DNA]</scope>
    <source>
        <strain evidence="3">DSM 45599</strain>
    </source>
</reference>
<dbReference type="Gene3D" id="3.40.50.720">
    <property type="entry name" value="NAD(P)-binding Rossmann-like Domain"/>
    <property type="match status" value="1"/>
</dbReference>
<feature type="domain" description="NAD-dependent epimerase/dehydratase" evidence="1">
    <location>
        <begin position="4"/>
        <end position="208"/>
    </location>
</feature>
<keyword evidence="3" id="KW-1185">Reference proteome</keyword>
<dbReference type="InterPro" id="IPR050177">
    <property type="entry name" value="Lipid_A_modif_metabolic_enz"/>
</dbReference>
<sequence>MRLLVLGGTNFVGRAVVAEALSRGAQVTVFNRGHTVPPPGVTSLRGDRDQPGGLATLADGDWDIAVDTWSAAPVAVHNAAQLLKGRVDRYAYMSSRSVYADPGGRYLTEKGPLVEASADAGADGEEVEYGPAKRGGELAAEAAFGNRSLLVRAGLILGPHEDVGRLPWWLRRLARGGPVPAPGPHDLDLQYVDARDLAQWTLDAVKAGLSGPYNVVSDSGHTTMGELLDTCVQVTGNVTQLHWVTPEAVLAAGVEPWTELPIWLPPGELHDLLHRGDVSKALAAGLRCRPVAETIADTWAWLSSLDREPPRRSDRPAPGLSAEAEAKLLGL</sequence>
<accession>A0A1N5U365</accession>
<dbReference type="Pfam" id="PF01370">
    <property type="entry name" value="Epimerase"/>
    <property type="match status" value="1"/>
</dbReference>
<name>A0A1N5U365_9ACTN</name>
<dbReference type="OrthoDB" id="7941246at2"/>
<dbReference type="InterPro" id="IPR001509">
    <property type="entry name" value="Epimerase_deHydtase"/>
</dbReference>
<dbReference type="STRING" id="709881.SAMN04489832_0579"/>
<evidence type="ECO:0000313" key="3">
    <source>
        <dbReference type="Proteomes" id="UP000185124"/>
    </source>
</evidence>
<dbReference type="RefSeq" id="WP_074308490.1">
    <property type="nucleotide sequence ID" value="NZ_FSQT01000001.1"/>
</dbReference>
<evidence type="ECO:0000313" key="2">
    <source>
        <dbReference type="EMBL" id="SIM55213.1"/>
    </source>
</evidence>
<dbReference type="InterPro" id="IPR036291">
    <property type="entry name" value="NAD(P)-bd_dom_sf"/>
</dbReference>
<dbReference type="Proteomes" id="UP000185124">
    <property type="component" value="Unassembled WGS sequence"/>
</dbReference>
<dbReference type="AlphaFoldDB" id="A0A1N5U365"/>
<dbReference type="PANTHER" id="PTHR43245:SF13">
    <property type="entry name" value="UDP-D-APIOSE_UDP-D-XYLOSE SYNTHASE 2"/>
    <property type="match status" value="1"/>
</dbReference>
<dbReference type="PANTHER" id="PTHR43245">
    <property type="entry name" value="BIFUNCTIONAL POLYMYXIN RESISTANCE PROTEIN ARNA"/>
    <property type="match status" value="1"/>
</dbReference>
<dbReference type="SUPFAM" id="SSF51735">
    <property type="entry name" value="NAD(P)-binding Rossmann-fold domains"/>
    <property type="match status" value="1"/>
</dbReference>
<proteinExistence type="predicted"/>
<organism evidence="2 3">
    <name type="scientific">Micromonospora cremea</name>
    <dbReference type="NCBI Taxonomy" id="709881"/>
    <lineage>
        <taxon>Bacteria</taxon>
        <taxon>Bacillati</taxon>
        <taxon>Actinomycetota</taxon>
        <taxon>Actinomycetes</taxon>
        <taxon>Micromonosporales</taxon>
        <taxon>Micromonosporaceae</taxon>
        <taxon>Micromonospora</taxon>
    </lineage>
</organism>
<protein>
    <submittedName>
        <fullName evidence="2">Nucleoside-diphosphate-sugar epimerase</fullName>
    </submittedName>
</protein>